<dbReference type="STRING" id="1434232.MAIT1_03654"/>
<evidence type="ECO:0000313" key="3">
    <source>
        <dbReference type="Proteomes" id="UP000194003"/>
    </source>
</evidence>
<dbReference type="PRINTS" id="PR00445">
    <property type="entry name" value="HUPFHYPC"/>
</dbReference>
<dbReference type="GO" id="GO:0005506">
    <property type="term" value="F:iron ion binding"/>
    <property type="evidence" value="ECO:0007669"/>
    <property type="project" value="TreeGrafter"/>
</dbReference>
<dbReference type="PANTHER" id="PTHR35177:SF2">
    <property type="entry name" value="HYDROGENASE MATURATION FACTOR HYBG"/>
    <property type="match status" value="1"/>
</dbReference>
<keyword evidence="3" id="KW-1185">Reference proteome</keyword>
<proteinExistence type="inferred from homology"/>
<protein>
    <submittedName>
        <fullName evidence="2">Putative Hydrogenase maturation protein HypC</fullName>
    </submittedName>
</protein>
<dbReference type="Proteomes" id="UP000194003">
    <property type="component" value="Unassembled WGS sequence"/>
</dbReference>
<dbReference type="GO" id="GO:1902670">
    <property type="term" value="F:carbon dioxide binding"/>
    <property type="evidence" value="ECO:0007669"/>
    <property type="project" value="TreeGrafter"/>
</dbReference>
<dbReference type="Gene3D" id="2.30.30.140">
    <property type="match status" value="1"/>
</dbReference>
<dbReference type="SUPFAM" id="SSF159127">
    <property type="entry name" value="HupF/HypC-like"/>
    <property type="match status" value="1"/>
</dbReference>
<sequence>MKIIRLNGLLAECEAKGVRREVNLLMLQGEPLAVGEYVMVQRGYAHEKMTEEEAQAAWEVYDSVPDVLGTCDL</sequence>
<name>A0A1Y2K482_9PROT</name>
<evidence type="ECO:0000256" key="1">
    <source>
        <dbReference type="ARBA" id="ARBA00006018"/>
    </source>
</evidence>
<comment type="caution">
    <text evidence="2">The sequence shown here is derived from an EMBL/GenBank/DDBJ whole genome shotgun (WGS) entry which is preliminary data.</text>
</comment>
<dbReference type="Pfam" id="PF01455">
    <property type="entry name" value="HupF_HypC"/>
    <property type="match status" value="1"/>
</dbReference>
<evidence type="ECO:0000313" key="2">
    <source>
        <dbReference type="EMBL" id="OSM04086.1"/>
    </source>
</evidence>
<dbReference type="PANTHER" id="PTHR35177">
    <property type="entry name" value="HYDROGENASE MATURATION FACTOR HYBG"/>
    <property type="match status" value="1"/>
</dbReference>
<reference evidence="2 3" key="1">
    <citation type="journal article" date="2016" name="BMC Genomics">
        <title>Combined genomic and structural analyses of a cultured magnetotactic bacterium reveals its niche adaptation to a dynamic environment.</title>
        <authorList>
            <person name="Araujo A.C."/>
            <person name="Morillo V."/>
            <person name="Cypriano J."/>
            <person name="Teixeira L.C."/>
            <person name="Leao P."/>
            <person name="Lyra S."/>
            <person name="Almeida L.G."/>
            <person name="Bazylinski D.A."/>
            <person name="Vasconcellos A.T."/>
            <person name="Abreu F."/>
            <person name="Lins U."/>
        </authorList>
    </citation>
    <scope>NUCLEOTIDE SEQUENCE [LARGE SCALE GENOMIC DNA]</scope>
    <source>
        <strain evidence="2 3">IT-1</strain>
    </source>
</reference>
<accession>A0A1Y2K482</accession>
<dbReference type="EMBL" id="LVJN01000019">
    <property type="protein sequence ID" value="OSM04086.1"/>
    <property type="molecule type" value="Genomic_DNA"/>
</dbReference>
<dbReference type="GO" id="GO:0051604">
    <property type="term" value="P:protein maturation"/>
    <property type="evidence" value="ECO:0007669"/>
    <property type="project" value="TreeGrafter"/>
</dbReference>
<organism evidence="2 3">
    <name type="scientific">Magnetofaba australis IT-1</name>
    <dbReference type="NCBI Taxonomy" id="1434232"/>
    <lineage>
        <taxon>Bacteria</taxon>
        <taxon>Pseudomonadati</taxon>
        <taxon>Pseudomonadota</taxon>
        <taxon>Magnetococcia</taxon>
        <taxon>Magnetococcales</taxon>
        <taxon>Magnetococcaceae</taxon>
        <taxon>Magnetofaba</taxon>
    </lineage>
</organism>
<dbReference type="InterPro" id="IPR001109">
    <property type="entry name" value="Hydrogenase_HupF/HypC"/>
</dbReference>
<gene>
    <name evidence="2" type="ORF">MAIT1_03654</name>
</gene>
<comment type="similarity">
    <text evidence="1">Belongs to the HupF/HypC family.</text>
</comment>
<dbReference type="AlphaFoldDB" id="A0A1Y2K482"/>